<evidence type="ECO:0000313" key="3">
    <source>
        <dbReference type="Proteomes" id="UP000237105"/>
    </source>
</evidence>
<organism evidence="2 3">
    <name type="scientific">Parasponia andersonii</name>
    <name type="common">Sponia andersonii</name>
    <dbReference type="NCBI Taxonomy" id="3476"/>
    <lineage>
        <taxon>Eukaryota</taxon>
        <taxon>Viridiplantae</taxon>
        <taxon>Streptophyta</taxon>
        <taxon>Embryophyta</taxon>
        <taxon>Tracheophyta</taxon>
        <taxon>Spermatophyta</taxon>
        <taxon>Magnoliopsida</taxon>
        <taxon>eudicotyledons</taxon>
        <taxon>Gunneridae</taxon>
        <taxon>Pentapetalae</taxon>
        <taxon>rosids</taxon>
        <taxon>fabids</taxon>
        <taxon>Rosales</taxon>
        <taxon>Cannabaceae</taxon>
        <taxon>Parasponia</taxon>
    </lineage>
</organism>
<name>A0A2P5BJX7_PARAD</name>
<evidence type="ECO:0000313" key="2">
    <source>
        <dbReference type="EMBL" id="PON49087.1"/>
    </source>
</evidence>
<dbReference type="EMBL" id="JXTB01000267">
    <property type="protein sequence ID" value="PON49087.1"/>
    <property type="molecule type" value="Genomic_DNA"/>
</dbReference>
<dbReference type="AlphaFoldDB" id="A0A2P5BJX7"/>
<proteinExistence type="predicted"/>
<keyword evidence="3" id="KW-1185">Reference proteome</keyword>
<reference evidence="3" key="1">
    <citation type="submission" date="2016-06" db="EMBL/GenBank/DDBJ databases">
        <title>Parallel loss of symbiosis genes in relatives of nitrogen-fixing non-legume Parasponia.</title>
        <authorList>
            <person name="Van Velzen R."/>
            <person name="Holmer R."/>
            <person name="Bu F."/>
            <person name="Rutten L."/>
            <person name="Van Zeijl A."/>
            <person name="Liu W."/>
            <person name="Santuari L."/>
            <person name="Cao Q."/>
            <person name="Sharma T."/>
            <person name="Shen D."/>
            <person name="Roswanjaya Y."/>
            <person name="Wardhani T."/>
            <person name="Kalhor M.S."/>
            <person name="Jansen J."/>
            <person name="Van den Hoogen J."/>
            <person name="Gungor B."/>
            <person name="Hartog M."/>
            <person name="Hontelez J."/>
            <person name="Verver J."/>
            <person name="Yang W.-C."/>
            <person name="Schijlen E."/>
            <person name="Repin R."/>
            <person name="Schilthuizen M."/>
            <person name="Schranz E."/>
            <person name="Heidstra R."/>
            <person name="Miyata K."/>
            <person name="Fedorova E."/>
            <person name="Kohlen W."/>
            <person name="Bisseling T."/>
            <person name="Smit S."/>
            <person name="Geurts R."/>
        </authorList>
    </citation>
    <scope>NUCLEOTIDE SEQUENCE [LARGE SCALE GENOMIC DNA]</scope>
    <source>
        <strain evidence="3">cv. WU1-14</strain>
    </source>
</reference>
<protein>
    <submittedName>
        <fullName evidence="2">Uncharacterized protein</fullName>
    </submittedName>
</protein>
<evidence type="ECO:0000256" key="1">
    <source>
        <dbReference type="SAM" id="MobiDB-lite"/>
    </source>
</evidence>
<gene>
    <name evidence="2" type="ORF">PanWU01x14_232470</name>
</gene>
<sequence length="66" mass="7385">MIVPNEDSFILLEKPILDDSSKLSYTKLNEPFLPWARCSASIGPSKESKEFDSYEATKGPSSNFDL</sequence>
<dbReference type="Proteomes" id="UP000237105">
    <property type="component" value="Unassembled WGS sequence"/>
</dbReference>
<feature type="region of interest" description="Disordered" evidence="1">
    <location>
        <begin position="42"/>
        <end position="66"/>
    </location>
</feature>
<accession>A0A2P5BJX7</accession>
<comment type="caution">
    <text evidence="2">The sequence shown here is derived from an EMBL/GenBank/DDBJ whole genome shotgun (WGS) entry which is preliminary data.</text>
</comment>